<dbReference type="HOGENOM" id="CLU_035509_7_0_1"/>
<keyword evidence="2" id="KW-0472">Membrane</keyword>
<evidence type="ECO:0000313" key="5">
    <source>
        <dbReference type="Proteomes" id="UP000053263"/>
    </source>
</evidence>
<keyword evidence="5" id="KW-1185">Reference proteome</keyword>
<feature type="transmembrane region" description="Helical" evidence="2">
    <location>
        <begin position="48"/>
        <end position="73"/>
    </location>
</feature>
<organism evidence="4 5">
    <name type="scientific">Plicaturopsis crispa FD-325 SS-3</name>
    <dbReference type="NCBI Taxonomy" id="944288"/>
    <lineage>
        <taxon>Eukaryota</taxon>
        <taxon>Fungi</taxon>
        <taxon>Dikarya</taxon>
        <taxon>Basidiomycota</taxon>
        <taxon>Agaricomycotina</taxon>
        <taxon>Agaricomycetes</taxon>
        <taxon>Agaricomycetidae</taxon>
        <taxon>Amylocorticiales</taxon>
        <taxon>Amylocorticiaceae</taxon>
        <taxon>Plicatura</taxon>
        <taxon>Plicaturopsis crispa</taxon>
    </lineage>
</organism>
<feature type="transmembrane region" description="Helical" evidence="2">
    <location>
        <begin position="156"/>
        <end position="180"/>
    </location>
</feature>
<proteinExistence type="predicted"/>
<dbReference type="Pfam" id="PF20151">
    <property type="entry name" value="DUF6533"/>
    <property type="match status" value="1"/>
</dbReference>
<protein>
    <recommendedName>
        <fullName evidence="3">DUF6533 domain-containing protein</fullName>
    </recommendedName>
</protein>
<reference evidence="4 5" key="1">
    <citation type="submission" date="2014-06" db="EMBL/GenBank/DDBJ databases">
        <title>Evolutionary Origins and Diversification of the Mycorrhizal Mutualists.</title>
        <authorList>
            <consortium name="DOE Joint Genome Institute"/>
            <consortium name="Mycorrhizal Genomics Consortium"/>
            <person name="Kohler A."/>
            <person name="Kuo A."/>
            <person name="Nagy L.G."/>
            <person name="Floudas D."/>
            <person name="Copeland A."/>
            <person name="Barry K.W."/>
            <person name="Cichocki N."/>
            <person name="Veneault-Fourrey C."/>
            <person name="LaButti K."/>
            <person name="Lindquist E.A."/>
            <person name="Lipzen A."/>
            <person name="Lundell T."/>
            <person name="Morin E."/>
            <person name="Murat C."/>
            <person name="Riley R."/>
            <person name="Ohm R."/>
            <person name="Sun H."/>
            <person name="Tunlid A."/>
            <person name="Henrissat B."/>
            <person name="Grigoriev I.V."/>
            <person name="Hibbett D.S."/>
            <person name="Martin F."/>
        </authorList>
    </citation>
    <scope>NUCLEOTIDE SEQUENCE [LARGE SCALE GENOMIC DNA]</scope>
    <source>
        <strain evidence="4 5">FD-325 SS-3</strain>
    </source>
</reference>
<feature type="transmembrane region" description="Helical" evidence="2">
    <location>
        <begin position="85"/>
        <end position="104"/>
    </location>
</feature>
<evidence type="ECO:0000259" key="3">
    <source>
        <dbReference type="Pfam" id="PF20151"/>
    </source>
</evidence>
<feature type="transmembrane region" description="Helical" evidence="2">
    <location>
        <begin position="200"/>
        <end position="220"/>
    </location>
</feature>
<evidence type="ECO:0000256" key="1">
    <source>
        <dbReference type="SAM" id="MobiDB-lite"/>
    </source>
</evidence>
<dbReference type="Proteomes" id="UP000053263">
    <property type="component" value="Unassembled WGS sequence"/>
</dbReference>
<feature type="compositionally biased region" description="Basic and acidic residues" evidence="1">
    <location>
        <begin position="332"/>
        <end position="341"/>
    </location>
</feature>
<dbReference type="OrthoDB" id="2686513at2759"/>
<feature type="domain" description="DUF6533" evidence="3">
    <location>
        <begin position="22"/>
        <end position="60"/>
    </location>
</feature>
<dbReference type="AlphaFoldDB" id="A0A0C9T640"/>
<gene>
    <name evidence="4" type="ORF">PLICRDRAFT_45586</name>
</gene>
<accession>A0A0C9T640</accession>
<keyword evidence="2" id="KW-0812">Transmembrane</keyword>
<sequence>MDVNPLDQGQEIILHSRLHLLAVTILYWDHLITLGDEIRCIWRHPKNFSVCVFIANRYLAAFGDAAVTCINFTTLSETRCNQFMLFRQCLLVANQVLVCLLLTLRTYALFGRDRRILAFMITSAACLIAASAWALTGQKNNVSDAGPGCHVAISKITGIHLAVPWESLFVYDMLVFGLTLRKTLRSGNFRRLRSGSRLPLTLLLLRDGAFYFGVMALANLANILTFYKASPLLRGSLSTFAGSISVTLVSRLMLNLHDAAESTTTTRTGLSTTAVDAYTTNAPVFTSRIDAMELSVAEPFESFSHVYFASQEDIYDDDLPANDALSSGSDTTRTRQLDGRSSRSRWWRNSGTHSA</sequence>
<dbReference type="EMBL" id="KN832569">
    <property type="protein sequence ID" value="KII84779.1"/>
    <property type="molecule type" value="Genomic_DNA"/>
</dbReference>
<feature type="region of interest" description="Disordered" evidence="1">
    <location>
        <begin position="318"/>
        <end position="355"/>
    </location>
</feature>
<name>A0A0C9T640_PLICR</name>
<evidence type="ECO:0000313" key="4">
    <source>
        <dbReference type="EMBL" id="KII84779.1"/>
    </source>
</evidence>
<keyword evidence="2" id="KW-1133">Transmembrane helix</keyword>
<dbReference type="InterPro" id="IPR045340">
    <property type="entry name" value="DUF6533"/>
</dbReference>
<feature type="transmembrane region" description="Helical" evidence="2">
    <location>
        <begin position="116"/>
        <end position="136"/>
    </location>
</feature>
<evidence type="ECO:0000256" key="2">
    <source>
        <dbReference type="SAM" id="Phobius"/>
    </source>
</evidence>